<dbReference type="InterPro" id="IPR025444">
    <property type="entry name" value="Monooxy_af470"/>
</dbReference>
<keyword evidence="2" id="KW-1185">Reference proteome</keyword>
<dbReference type="Pfam" id="PF13826">
    <property type="entry name" value="Monooxy_af470-like"/>
    <property type="match status" value="1"/>
</dbReference>
<dbReference type="EMBL" id="LT629757">
    <property type="protein sequence ID" value="SDS60902.1"/>
    <property type="molecule type" value="Genomic_DNA"/>
</dbReference>
<dbReference type="AlphaFoldDB" id="A0A1H1TL46"/>
<evidence type="ECO:0000313" key="2">
    <source>
        <dbReference type="Proteomes" id="UP000198859"/>
    </source>
</evidence>
<evidence type="ECO:0008006" key="3">
    <source>
        <dbReference type="Google" id="ProtNLM"/>
    </source>
</evidence>
<name>A0A1H1TL46_9ACTN</name>
<sequence length="166" mass="18218">MTTRPPRVTHAYDGDLVLFLIGVRLHQPWRLGVVRRVLAAMPRMIAELEADRAAAERDGTPGQGFLGARYLLDGGHPTVLQYWRSTEDLYRYAADPDLEHRPAWKAFYGYAASAPSAVTIWHETYAVPAGGHESIYAGPASFGLASLAGSVPVAQRGERARQRMAS</sequence>
<reference evidence="2" key="1">
    <citation type="submission" date="2016-10" db="EMBL/GenBank/DDBJ databases">
        <authorList>
            <person name="Varghese N."/>
            <person name="Submissions S."/>
        </authorList>
    </citation>
    <scope>NUCLEOTIDE SEQUENCE [LARGE SCALE GENOMIC DNA]</scope>
    <source>
        <strain evidence="2">DSM 22127</strain>
    </source>
</reference>
<dbReference type="RefSeq" id="WP_091729646.1">
    <property type="nucleotide sequence ID" value="NZ_LT629757.1"/>
</dbReference>
<evidence type="ECO:0000313" key="1">
    <source>
        <dbReference type="EMBL" id="SDS60902.1"/>
    </source>
</evidence>
<proteinExistence type="predicted"/>
<gene>
    <name evidence="1" type="ORF">SAMN04488570_2267</name>
</gene>
<protein>
    <recommendedName>
        <fullName evidence="3">DUF4188 domain-containing protein</fullName>
    </recommendedName>
</protein>
<dbReference type="Proteomes" id="UP000198859">
    <property type="component" value="Chromosome I"/>
</dbReference>
<organism evidence="1 2">
    <name type="scientific">Nocardioides scoriae</name>
    <dbReference type="NCBI Taxonomy" id="642780"/>
    <lineage>
        <taxon>Bacteria</taxon>
        <taxon>Bacillati</taxon>
        <taxon>Actinomycetota</taxon>
        <taxon>Actinomycetes</taxon>
        <taxon>Propionibacteriales</taxon>
        <taxon>Nocardioidaceae</taxon>
        <taxon>Nocardioides</taxon>
    </lineage>
</organism>
<accession>A0A1H1TL46</accession>
<dbReference type="OrthoDB" id="7566033at2"/>